<protein>
    <submittedName>
        <fullName evidence="2">Alpha/beta hydrolase</fullName>
    </submittedName>
</protein>
<dbReference type="GO" id="GO:0016787">
    <property type="term" value="F:hydrolase activity"/>
    <property type="evidence" value="ECO:0007669"/>
    <property type="project" value="UniProtKB-KW"/>
</dbReference>
<feature type="domain" description="Serine aminopeptidase S33" evidence="1">
    <location>
        <begin position="8"/>
        <end position="240"/>
    </location>
</feature>
<reference evidence="2 3" key="1">
    <citation type="submission" date="2022-04" db="EMBL/GenBank/DDBJ databases">
        <title>Halobacillus sp. isolated from saltern.</title>
        <authorList>
            <person name="Won M."/>
            <person name="Lee C.-M."/>
            <person name="Woen H.-Y."/>
            <person name="Kwon S.-W."/>
        </authorList>
    </citation>
    <scope>NUCLEOTIDE SEQUENCE [LARGE SCALE GENOMIC DNA]</scope>
    <source>
        <strain evidence="2 3">SSBR10-3</strain>
    </source>
</reference>
<evidence type="ECO:0000313" key="2">
    <source>
        <dbReference type="EMBL" id="UOQ46092.1"/>
    </source>
</evidence>
<dbReference type="SUPFAM" id="SSF53474">
    <property type="entry name" value="alpha/beta-Hydrolases"/>
    <property type="match status" value="1"/>
</dbReference>
<dbReference type="InterPro" id="IPR029058">
    <property type="entry name" value="AB_hydrolase_fold"/>
</dbReference>
<keyword evidence="3" id="KW-1185">Reference proteome</keyword>
<dbReference type="PANTHER" id="PTHR11614">
    <property type="entry name" value="PHOSPHOLIPASE-RELATED"/>
    <property type="match status" value="1"/>
</dbReference>
<name>A0ABY4EQA2_9BACI</name>
<sequence length="260" mass="30105">MKKLIAMEPVGTIIIVHGAFEHSGRYDQLAKQFQADGFHVIYGDLPGQGSFKGRKGHIKSFDDYIQTIKAWLFDAEENLPLFLLGHSMGGTAVIRAMEELKPSVSGVILSSPAAGLLSKASRPMEALSYVLNYLCPSLRVQRKLKPETVTTSPELIEEYKVDPLLIDRVSIRWYREFRKAIKQAFLYIDQFPDVPLLVMQAGEDLIVDRYKTLEWFHKVESKEKTYKEWLHFYHEIFNEPKRDEVYHYTLNFMQQLISKD</sequence>
<dbReference type="RefSeq" id="WP_244713112.1">
    <property type="nucleotide sequence ID" value="NZ_CP095073.1"/>
</dbReference>
<dbReference type="EMBL" id="CP095073">
    <property type="protein sequence ID" value="UOQ46092.1"/>
    <property type="molecule type" value="Genomic_DNA"/>
</dbReference>
<evidence type="ECO:0000259" key="1">
    <source>
        <dbReference type="Pfam" id="PF12146"/>
    </source>
</evidence>
<keyword evidence="2" id="KW-0378">Hydrolase</keyword>
<dbReference type="Pfam" id="PF12146">
    <property type="entry name" value="Hydrolase_4"/>
    <property type="match status" value="1"/>
</dbReference>
<accession>A0ABY4EQA2</accession>
<dbReference type="Gene3D" id="3.40.50.1820">
    <property type="entry name" value="alpha/beta hydrolase"/>
    <property type="match status" value="1"/>
</dbReference>
<dbReference type="InterPro" id="IPR051044">
    <property type="entry name" value="MAG_DAG_Lipase"/>
</dbReference>
<dbReference type="InterPro" id="IPR022742">
    <property type="entry name" value="Hydrolase_4"/>
</dbReference>
<evidence type="ECO:0000313" key="3">
    <source>
        <dbReference type="Proteomes" id="UP000831787"/>
    </source>
</evidence>
<dbReference type="Proteomes" id="UP000831787">
    <property type="component" value="Chromosome"/>
</dbReference>
<gene>
    <name evidence="2" type="ORF">MUN89_09330</name>
</gene>
<organism evidence="2 3">
    <name type="scientific">Halobacillus salinarum</name>
    <dbReference type="NCBI Taxonomy" id="2932257"/>
    <lineage>
        <taxon>Bacteria</taxon>
        <taxon>Bacillati</taxon>
        <taxon>Bacillota</taxon>
        <taxon>Bacilli</taxon>
        <taxon>Bacillales</taxon>
        <taxon>Bacillaceae</taxon>
        <taxon>Halobacillus</taxon>
    </lineage>
</organism>
<proteinExistence type="predicted"/>